<dbReference type="Proteomes" id="UP000789570">
    <property type="component" value="Unassembled WGS sequence"/>
</dbReference>
<name>A0A9N9EVI6_9GLOM</name>
<organism evidence="1 2">
    <name type="scientific">Funneliformis caledonium</name>
    <dbReference type="NCBI Taxonomy" id="1117310"/>
    <lineage>
        <taxon>Eukaryota</taxon>
        <taxon>Fungi</taxon>
        <taxon>Fungi incertae sedis</taxon>
        <taxon>Mucoromycota</taxon>
        <taxon>Glomeromycotina</taxon>
        <taxon>Glomeromycetes</taxon>
        <taxon>Glomerales</taxon>
        <taxon>Glomeraceae</taxon>
        <taxon>Funneliformis</taxon>
    </lineage>
</organism>
<protein>
    <submittedName>
        <fullName evidence="1">12618_t:CDS:1</fullName>
    </submittedName>
</protein>
<evidence type="ECO:0000313" key="1">
    <source>
        <dbReference type="EMBL" id="CAG8694052.1"/>
    </source>
</evidence>
<reference evidence="1" key="1">
    <citation type="submission" date="2021-06" db="EMBL/GenBank/DDBJ databases">
        <authorList>
            <person name="Kallberg Y."/>
            <person name="Tangrot J."/>
            <person name="Rosling A."/>
        </authorList>
    </citation>
    <scope>NUCLEOTIDE SEQUENCE</scope>
    <source>
        <strain evidence="1">UK204</strain>
    </source>
</reference>
<sequence>MNNSQSTSQSTSSTTGYSIPEIEKALCNTPATEVLDVIYKTRQHTKETFSNTEGAKEAASKNLLKEIMSSEDQDIREKMNRTTRKQMKMESYSRYRCICAAANKRFISPVFEQKEDAKNEAAKMAFISKTIKKQKRQHFEYINKLKKLLKGEWIDYEFSRNLKGYRCICAAANKRFISLVFEQ</sequence>
<comment type="caution">
    <text evidence="1">The sequence shown here is derived from an EMBL/GenBank/DDBJ whole genome shotgun (WGS) entry which is preliminary data.</text>
</comment>
<dbReference type="AlphaFoldDB" id="A0A9N9EVI6"/>
<evidence type="ECO:0000313" key="2">
    <source>
        <dbReference type="Proteomes" id="UP000789570"/>
    </source>
</evidence>
<keyword evidence="2" id="KW-1185">Reference proteome</keyword>
<dbReference type="EMBL" id="CAJVPQ010007193">
    <property type="protein sequence ID" value="CAG8694052.1"/>
    <property type="molecule type" value="Genomic_DNA"/>
</dbReference>
<feature type="non-terminal residue" evidence="1">
    <location>
        <position position="183"/>
    </location>
</feature>
<accession>A0A9N9EVI6</accession>
<gene>
    <name evidence="1" type="ORF">FCALED_LOCUS13119</name>
</gene>
<proteinExistence type="predicted"/>